<dbReference type="GO" id="GO:0006508">
    <property type="term" value="P:proteolysis"/>
    <property type="evidence" value="ECO:0007669"/>
    <property type="project" value="InterPro"/>
</dbReference>
<gene>
    <name evidence="2" type="ORF">UFOPK3423_01399</name>
</gene>
<evidence type="ECO:0000313" key="2">
    <source>
        <dbReference type="EMBL" id="CAB4881593.1"/>
    </source>
</evidence>
<dbReference type="SUPFAM" id="SSF52743">
    <property type="entry name" value="Subtilisin-like"/>
    <property type="match status" value="1"/>
</dbReference>
<dbReference type="InterPro" id="IPR000209">
    <property type="entry name" value="Peptidase_S8/S53_dom"/>
</dbReference>
<evidence type="ECO:0000259" key="1">
    <source>
        <dbReference type="Pfam" id="PF00082"/>
    </source>
</evidence>
<dbReference type="EMBL" id="CAFBLQ010000186">
    <property type="protein sequence ID" value="CAB4881593.1"/>
    <property type="molecule type" value="Genomic_DNA"/>
</dbReference>
<dbReference type="GO" id="GO:0004252">
    <property type="term" value="F:serine-type endopeptidase activity"/>
    <property type="evidence" value="ECO:0007669"/>
    <property type="project" value="InterPro"/>
</dbReference>
<protein>
    <submittedName>
        <fullName evidence="2">Unannotated protein</fullName>
    </submittedName>
</protein>
<sequence length="197" mass="20063">MLSVAALTRTAALASFSARGRESVDTAVIGDSLPTTAPGRRYTTFSGTSAAAAVASGVAALARAEAPDLSAAAVRKLIMETGAPSSMAVAGGAMRPGTAVRYAARPGETAPALEVQVARRRAGRTAVLSVRADQAAARTVIVTIRSGGRTLRARATMRGGAATLQVRLPARSRRLTVKTELRSATGHRLGAVRSAVS</sequence>
<feature type="domain" description="Peptidase S8/S53" evidence="1">
    <location>
        <begin position="2"/>
        <end position="82"/>
    </location>
</feature>
<organism evidence="2">
    <name type="scientific">freshwater metagenome</name>
    <dbReference type="NCBI Taxonomy" id="449393"/>
    <lineage>
        <taxon>unclassified sequences</taxon>
        <taxon>metagenomes</taxon>
        <taxon>ecological metagenomes</taxon>
    </lineage>
</organism>
<reference evidence="2" key="1">
    <citation type="submission" date="2020-05" db="EMBL/GenBank/DDBJ databases">
        <authorList>
            <person name="Chiriac C."/>
            <person name="Salcher M."/>
            <person name="Ghai R."/>
            <person name="Kavagutti S V."/>
        </authorList>
    </citation>
    <scope>NUCLEOTIDE SEQUENCE</scope>
</reference>
<dbReference type="Gene3D" id="3.40.50.200">
    <property type="entry name" value="Peptidase S8/S53 domain"/>
    <property type="match status" value="1"/>
</dbReference>
<proteinExistence type="predicted"/>
<dbReference type="AlphaFoldDB" id="A0A6J7EQ16"/>
<dbReference type="PROSITE" id="PS51892">
    <property type="entry name" value="SUBTILASE"/>
    <property type="match status" value="1"/>
</dbReference>
<name>A0A6J7EQ16_9ZZZZ</name>
<dbReference type="InterPro" id="IPR036852">
    <property type="entry name" value="Peptidase_S8/S53_dom_sf"/>
</dbReference>
<accession>A0A6J7EQ16</accession>
<dbReference type="Pfam" id="PF00082">
    <property type="entry name" value="Peptidase_S8"/>
    <property type="match status" value="1"/>
</dbReference>